<name>A0ABW6FZV6_9PSEU</name>
<feature type="transmembrane region" description="Helical" evidence="2">
    <location>
        <begin position="80"/>
        <end position="99"/>
    </location>
</feature>
<protein>
    <submittedName>
        <fullName evidence="3">Phage holin family protein</fullName>
    </submittedName>
</protein>
<keyword evidence="2" id="KW-0812">Transmembrane</keyword>
<reference evidence="3 4" key="1">
    <citation type="submission" date="2024-09" db="EMBL/GenBank/DDBJ databases">
        <title>The Natural Products Discovery Center: Release of the First 8490 Sequenced Strains for Exploring Actinobacteria Biosynthetic Diversity.</title>
        <authorList>
            <person name="Kalkreuter E."/>
            <person name="Kautsar S.A."/>
            <person name="Yang D."/>
            <person name="Bader C.D."/>
            <person name="Teijaro C.N."/>
            <person name="Fluegel L."/>
            <person name="Davis C.M."/>
            <person name="Simpson J.R."/>
            <person name="Lauterbach L."/>
            <person name="Steele A.D."/>
            <person name="Gui C."/>
            <person name="Meng S."/>
            <person name="Li G."/>
            <person name="Viehrig K."/>
            <person name="Ye F."/>
            <person name="Su P."/>
            <person name="Kiefer A.F."/>
            <person name="Nichols A."/>
            <person name="Cepeda A.J."/>
            <person name="Yan W."/>
            <person name="Fan B."/>
            <person name="Jiang Y."/>
            <person name="Adhikari A."/>
            <person name="Zheng C.-J."/>
            <person name="Schuster L."/>
            <person name="Cowan T.M."/>
            <person name="Smanski M.J."/>
            <person name="Chevrette M.G."/>
            <person name="De Carvalho L.P.S."/>
            <person name="Shen B."/>
        </authorList>
    </citation>
    <scope>NUCLEOTIDE SEQUENCE [LARGE SCALE GENOMIC DNA]</scope>
    <source>
        <strain evidence="3 4">NPDC060353</strain>
    </source>
</reference>
<proteinExistence type="predicted"/>
<dbReference type="Proteomes" id="UP001598673">
    <property type="component" value="Unassembled WGS sequence"/>
</dbReference>
<dbReference type="InterPro" id="IPR009937">
    <property type="entry name" value="Phage_holin_3_6"/>
</dbReference>
<gene>
    <name evidence="3" type="ORF">ACFWGY_03025</name>
</gene>
<dbReference type="EMBL" id="JBHXCV010000002">
    <property type="protein sequence ID" value="MFD6792291.1"/>
    <property type="molecule type" value="Genomic_DNA"/>
</dbReference>
<comment type="caution">
    <text evidence="3">The sequence shown here is derived from an EMBL/GenBank/DDBJ whole genome shotgun (WGS) entry which is preliminary data.</text>
</comment>
<evidence type="ECO:0000313" key="4">
    <source>
        <dbReference type="Proteomes" id="UP001598673"/>
    </source>
</evidence>
<keyword evidence="2" id="KW-0472">Membrane</keyword>
<feature type="region of interest" description="Disordered" evidence="1">
    <location>
        <begin position="154"/>
        <end position="180"/>
    </location>
</feature>
<evidence type="ECO:0000256" key="1">
    <source>
        <dbReference type="SAM" id="MobiDB-lite"/>
    </source>
</evidence>
<feature type="transmembrane region" description="Helical" evidence="2">
    <location>
        <begin position="111"/>
        <end position="133"/>
    </location>
</feature>
<organism evidence="3 4">
    <name type="scientific">Prauserella salsuginis</name>
    <dbReference type="NCBI Taxonomy" id="387889"/>
    <lineage>
        <taxon>Bacteria</taxon>
        <taxon>Bacillati</taxon>
        <taxon>Actinomycetota</taxon>
        <taxon>Actinomycetes</taxon>
        <taxon>Pseudonocardiales</taxon>
        <taxon>Pseudonocardiaceae</taxon>
        <taxon>Prauserella</taxon>
        <taxon>Prauserella salsuginis group</taxon>
    </lineage>
</organism>
<keyword evidence="2" id="KW-1133">Transmembrane helix</keyword>
<evidence type="ECO:0000313" key="3">
    <source>
        <dbReference type="EMBL" id="MFD6792291.1"/>
    </source>
</evidence>
<dbReference type="Pfam" id="PF07332">
    <property type="entry name" value="Phage_holin_3_6"/>
    <property type="match status" value="1"/>
</dbReference>
<accession>A0ABW6FZV6</accession>
<evidence type="ECO:0000256" key="2">
    <source>
        <dbReference type="SAM" id="Phobius"/>
    </source>
</evidence>
<sequence length="180" mass="19579">MRRVSSPKHELNDGDNRDAGGWVPYLPLSEDPAADSAEGASIGSLVKDATQHMSTLFRAELELAKAETVGEVKKATKGSIFFIIAAVVALYSSFFFFFFLGELLSEWLQRWAAFGIVFLLMLVFAGICGLLGYRKFKKVRAPQRSIDSIKESAAALKPQHKSADVAEGMPGAPGEPLPRS</sequence>
<keyword evidence="4" id="KW-1185">Reference proteome</keyword>
<dbReference type="RefSeq" id="WP_183782255.1">
    <property type="nucleotide sequence ID" value="NZ_JANBBF010000010.1"/>
</dbReference>